<reference evidence="4" key="2">
    <citation type="submission" date="2010-05" db="EMBL/GenBank/DDBJ databases">
        <title>The genome sequence of Magnaporthe poae strain ATCC 64411.</title>
        <authorList>
            <person name="Ma L.-J."/>
            <person name="Dead R."/>
            <person name="Young S."/>
            <person name="Zeng Q."/>
            <person name="Koehrsen M."/>
            <person name="Alvarado L."/>
            <person name="Berlin A."/>
            <person name="Chapman S.B."/>
            <person name="Chen Z."/>
            <person name="Freedman E."/>
            <person name="Gellesch M."/>
            <person name="Goldberg J."/>
            <person name="Griggs A."/>
            <person name="Gujja S."/>
            <person name="Heilman E.R."/>
            <person name="Heiman D."/>
            <person name="Hepburn T."/>
            <person name="Howarth C."/>
            <person name="Jen D."/>
            <person name="Larson L."/>
            <person name="Mehta T."/>
            <person name="Neiman D."/>
            <person name="Pearson M."/>
            <person name="Roberts A."/>
            <person name="Saif S."/>
            <person name="Shea T."/>
            <person name="Shenoy N."/>
            <person name="Sisk P."/>
            <person name="Stolte C."/>
            <person name="Sykes S."/>
            <person name="Walk T."/>
            <person name="White J."/>
            <person name="Yandava C."/>
            <person name="Haas B."/>
            <person name="Nusbaum C."/>
            <person name="Birren B."/>
        </authorList>
    </citation>
    <scope>NUCLEOTIDE SEQUENCE [LARGE SCALE GENOMIC DNA]</scope>
    <source>
        <strain evidence="4">ATCC 64411 / 73-15</strain>
    </source>
</reference>
<organism evidence="3 4">
    <name type="scientific">Magnaporthiopsis poae (strain ATCC 64411 / 73-15)</name>
    <name type="common">Kentucky bluegrass fungus</name>
    <name type="synonym">Magnaporthe poae</name>
    <dbReference type="NCBI Taxonomy" id="644358"/>
    <lineage>
        <taxon>Eukaryota</taxon>
        <taxon>Fungi</taxon>
        <taxon>Dikarya</taxon>
        <taxon>Ascomycota</taxon>
        <taxon>Pezizomycotina</taxon>
        <taxon>Sordariomycetes</taxon>
        <taxon>Sordariomycetidae</taxon>
        <taxon>Magnaporthales</taxon>
        <taxon>Magnaporthaceae</taxon>
        <taxon>Magnaporthiopsis</taxon>
    </lineage>
</organism>
<reference evidence="2" key="1">
    <citation type="submission" date="2010-05" db="EMBL/GenBank/DDBJ databases">
        <title>The Genome Sequence of Magnaporthe poae strain ATCC 64411.</title>
        <authorList>
            <consortium name="The Broad Institute Genome Sequencing Platform"/>
            <consortium name="Broad Institute Genome Sequencing Center for Infectious Disease"/>
            <person name="Ma L.-J."/>
            <person name="Dead R."/>
            <person name="Young S."/>
            <person name="Zeng Q."/>
            <person name="Koehrsen M."/>
            <person name="Alvarado L."/>
            <person name="Berlin A."/>
            <person name="Chapman S.B."/>
            <person name="Chen Z."/>
            <person name="Freedman E."/>
            <person name="Gellesch M."/>
            <person name="Goldberg J."/>
            <person name="Griggs A."/>
            <person name="Gujja S."/>
            <person name="Heilman E.R."/>
            <person name="Heiman D."/>
            <person name="Hepburn T."/>
            <person name="Howarth C."/>
            <person name="Jen D."/>
            <person name="Larson L."/>
            <person name="Mehta T."/>
            <person name="Neiman D."/>
            <person name="Pearson M."/>
            <person name="Roberts A."/>
            <person name="Saif S."/>
            <person name="Shea T."/>
            <person name="Shenoy N."/>
            <person name="Sisk P."/>
            <person name="Stolte C."/>
            <person name="Sykes S."/>
            <person name="Walk T."/>
            <person name="White J."/>
            <person name="Yandava C."/>
            <person name="Haas B."/>
            <person name="Nusbaum C."/>
            <person name="Birren B."/>
        </authorList>
    </citation>
    <scope>NUCLEOTIDE SEQUENCE</scope>
    <source>
        <strain evidence="2">ATCC 64411</strain>
    </source>
</reference>
<accession>A0A0C4DWK5</accession>
<feature type="compositionally biased region" description="Basic and acidic residues" evidence="1">
    <location>
        <begin position="47"/>
        <end position="56"/>
    </location>
</feature>
<dbReference type="VEuPathDB" id="FungiDB:MAPG_04386"/>
<dbReference type="EMBL" id="GL876968">
    <property type="protein sequence ID" value="KLU85358.1"/>
    <property type="molecule type" value="Genomic_DNA"/>
</dbReference>
<reference evidence="2" key="3">
    <citation type="submission" date="2011-03" db="EMBL/GenBank/DDBJ databases">
        <title>Annotation of Magnaporthe poae ATCC 64411.</title>
        <authorList>
            <person name="Ma L.-J."/>
            <person name="Dead R."/>
            <person name="Young S.K."/>
            <person name="Zeng Q."/>
            <person name="Gargeya S."/>
            <person name="Fitzgerald M."/>
            <person name="Haas B."/>
            <person name="Abouelleil A."/>
            <person name="Alvarado L."/>
            <person name="Arachchi H.M."/>
            <person name="Berlin A."/>
            <person name="Brown A."/>
            <person name="Chapman S.B."/>
            <person name="Chen Z."/>
            <person name="Dunbar C."/>
            <person name="Freedman E."/>
            <person name="Gearin G."/>
            <person name="Gellesch M."/>
            <person name="Goldberg J."/>
            <person name="Griggs A."/>
            <person name="Gujja S."/>
            <person name="Heiman D."/>
            <person name="Howarth C."/>
            <person name="Larson L."/>
            <person name="Lui A."/>
            <person name="MacDonald P.J.P."/>
            <person name="Mehta T."/>
            <person name="Montmayeur A."/>
            <person name="Murphy C."/>
            <person name="Neiman D."/>
            <person name="Pearson M."/>
            <person name="Priest M."/>
            <person name="Roberts A."/>
            <person name="Saif S."/>
            <person name="Shea T."/>
            <person name="Shenoy N."/>
            <person name="Sisk P."/>
            <person name="Stolte C."/>
            <person name="Sykes S."/>
            <person name="Yandava C."/>
            <person name="Wortman J."/>
            <person name="Nusbaum C."/>
            <person name="Birren B."/>
        </authorList>
    </citation>
    <scope>NUCLEOTIDE SEQUENCE</scope>
    <source>
        <strain evidence="2">ATCC 64411</strain>
    </source>
</reference>
<sequence length="73" mass="8070">MWVWDLARSAEHMPDTDTSMQRDSQHHHQHGTGKSALSPRISPVGNEQRDGVERRLGGRALAPVRIETAGLSS</sequence>
<dbReference type="AlphaFoldDB" id="A0A0C4DWK5"/>
<proteinExistence type="predicted"/>
<reference evidence="3" key="5">
    <citation type="submission" date="2015-06" db="UniProtKB">
        <authorList>
            <consortium name="EnsemblFungi"/>
        </authorList>
    </citation>
    <scope>IDENTIFICATION</scope>
    <source>
        <strain evidence="3">ATCC 64411</strain>
    </source>
</reference>
<gene>
    <name evidence="2" type="ORF">MAPG_04386</name>
</gene>
<dbReference type="EnsemblFungi" id="MAPG_04386T0">
    <property type="protein sequence ID" value="MAPG_04386T0"/>
    <property type="gene ID" value="MAPG_04386"/>
</dbReference>
<name>A0A0C4DWK5_MAGP6</name>
<evidence type="ECO:0000256" key="1">
    <source>
        <dbReference type="SAM" id="MobiDB-lite"/>
    </source>
</evidence>
<dbReference type="EMBL" id="ADBL01001039">
    <property type="status" value="NOT_ANNOTATED_CDS"/>
    <property type="molecule type" value="Genomic_DNA"/>
</dbReference>
<protein>
    <submittedName>
        <fullName evidence="2 3">Uncharacterized protein</fullName>
    </submittedName>
</protein>
<dbReference type="Proteomes" id="UP000011715">
    <property type="component" value="Unassembled WGS sequence"/>
</dbReference>
<keyword evidence="4" id="KW-1185">Reference proteome</keyword>
<evidence type="ECO:0000313" key="4">
    <source>
        <dbReference type="Proteomes" id="UP000011715"/>
    </source>
</evidence>
<feature type="region of interest" description="Disordered" evidence="1">
    <location>
        <begin position="1"/>
        <end position="73"/>
    </location>
</feature>
<reference evidence="3" key="4">
    <citation type="journal article" date="2015" name="G3 (Bethesda)">
        <title>Genome sequences of three phytopathogenic species of the Magnaporthaceae family of fungi.</title>
        <authorList>
            <person name="Okagaki L.H."/>
            <person name="Nunes C.C."/>
            <person name="Sailsbery J."/>
            <person name="Clay B."/>
            <person name="Brown D."/>
            <person name="John T."/>
            <person name="Oh Y."/>
            <person name="Young N."/>
            <person name="Fitzgerald M."/>
            <person name="Haas B.J."/>
            <person name="Zeng Q."/>
            <person name="Young S."/>
            <person name="Adiconis X."/>
            <person name="Fan L."/>
            <person name="Levin J.Z."/>
            <person name="Mitchell T.K."/>
            <person name="Okubara P.A."/>
            <person name="Farman M.L."/>
            <person name="Kohn L.M."/>
            <person name="Birren B."/>
            <person name="Ma L.-J."/>
            <person name="Dean R.A."/>
        </authorList>
    </citation>
    <scope>NUCLEOTIDE SEQUENCE</scope>
    <source>
        <strain evidence="3">ATCC 64411 / 73-15</strain>
    </source>
</reference>
<evidence type="ECO:0000313" key="2">
    <source>
        <dbReference type="EMBL" id="KLU85358.1"/>
    </source>
</evidence>
<evidence type="ECO:0000313" key="3">
    <source>
        <dbReference type="EnsemblFungi" id="MAPG_04386T0"/>
    </source>
</evidence>